<reference evidence="2" key="1">
    <citation type="submission" date="2016-09" db="EMBL/GenBank/DDBJ databases">
        <title>Genomics of Clostridium taeniosporum, an organism which forms endospores with ribbon-like appendages.</title>
        <authorList>
            <person name="Walker J.R."/>
        </authorList>
    </citation>
    <scope>NUCLEOTIDE SEQUENCE [LARGE SCALE GENOMIC DNA]</scope>
    <source>
        <strain evidence="2">1/k</strain>
        <plasmid evidence="2">Plasmid pct3</plasmid>
    </source>
</reference>
<dbReference type="Proteomes" id="UP000094652">
    <property type="component" value="Plasmid pCt3"/>
</dbReference>
<geneLocation type="plasmid" evidence="2">
    <name>pct3</name>
</geneLocation>
<dbReference type="AlphaFoldDB" id="A0A1D7XPF9"/>
<sequence>MHKKEDFKDLNMLEEVAYSIACLEKLCLEWNIKSKKLVACIEIFWGFTKKDIDCWEEDIYSIKRNSKNIERYELNNIDEEKKQSIANIIDKILKISLTNLYTRYSYKSAVEDILSIEKELEKSKIDCPDLNDYMRNEKLRQSDFINLRYDKYNLTNSISFKEK</sequence>
<proteinExistence type="predicted"/>
<organism evidence="1 2">
    <name type="scientific">Clostridium taeniosporum</name>
    <dbReference type="NCBI Taxonomy" id="394958"/>
    <lineage>
        <taxon>Bacteria</taxon>
        <taxon>Bacillati</taxon>
        <taxon>Bacillota</taxon>
        <taxon>Clostridia</taxon>
        <taxon>Eubacteriales</taxon>
        <taxon>Clostridiaceae</taxon>
        <taxon>Clostridium</taxon>
    </lineage>
</organism>
<evidence type="ECO:0000313" key="2">
    <source>
        <dbReference type="Proteomes" id="UP000094652"/>
    </source>
</evidence>
<dbReference type="KEGG" id="ctae:BGI42_15205"/>
<evidence type="ECO:0000313" key="1">
    <source>
        <dbReference type="EMBL" id="AOR25090.1"/>
    </source>
</evidence>
<dbReference type="RefSeq" id="WP_069681208.1">
    <property type="nucleotide sequence ID" value="NZ_CP017256.2"/>
</dbReference>
<accession>A0A1D7XPF9</accession>
<name>A0A1D7XPF9_9CLOT</name>
<keyword evidence="2" id="KW-1185">Reference proteome</keyword>
<dbReference type="EMBL" id="CP017256">
    <property type="protein sequence ID" value="AOR25090.1"/>
    <property type="molecule type" value="Genomic_DNA"/>
</dbReference>
<keyword evidence="1" id="KW-0614">Plasmid</keyword>
<gene>
    <name evidence="1" type="ORF">BGI42_15205</name>
</gene>
<protein>
    <submittedName>
        <fullName evidence="1">Uncharacterized protein</fullName>
    </submittedName>
</protein>